<protein>
    <submittedName>
        <fullName evidence="2">Uncharacterized protein</fullName>
    </submittedName>
</protein>
<evidence type="ECO:0000256" key="1">
    <source>
        <dbReference type="SAM" id="Phobius"/>
    </source>
</evidence>
<evidence type="ECO:0000313" key="2">
    <source>
        <dbReference type="EMBL" id="SDL86897.1"/>
    </source>
</evidence>
<keyword evidence="1" id="KW-0812">Transmembrane</keyword>
<evidence type="ECO:0000313" key="3">
    <source>
        <dbReference type="Proteomes" id="UP000182347"/>
    </source>
</evidence>
<accession>A0A1G9NLJ9</accession>
<gene>
    <name evidence="2" type="ORF">SAMN05216244_1040</name>
</gene>
<dbReference type="STRING" id="482461.SAMN05216244_1040"/>
<keyword evidence="1" id="KW-1133">Transmembrane helix</keyword>
<reference evidence="3" key="1">
    <citation type="submission" date="2016-10" db="EMBL/GenBank/DDBJ databases">
        <authorList>
            <person name="Varghese N."/>
            <person name="Submissions S."/>
        </authorList>
    </citation>
    <scope>NUCLEOTIDE SEQUENCE [LARGE SCALE GENOMIC DNA]</scope>
    <source>
        <strain evidence="3">CGMCC 1.6199</strain>
    </source>
</reference>
<feature type="transmembrane region" description="Helical" evidence="1">
    <location>
        <begin position="52"/>
        <end position="71"/>
    </location>
</feature>
<keyword evidence="1" id="KW-0472">Membrane</keyword>
<dbReference type="Proteomes" id="UP000182347">
    <property type="component" value="Unassembled WGS sequence"/>
</dbReference>
<keyword evidence="3" id="KW-1185">Reference proteome</keyword>
<proteinExistence type="predicted"/>
<dbReference type="AlphaFoldDB" id="A0A1G9NLJ9"/>
<sequence>MRTFYEPTNRREGLKIKIQKIMYGFGIFSFITIVLHFWGYSPEYTKDELVSGVVFFIIAGIVYFLFVFFFFKGETGKKTVFWGLIVVIFILLYLLFTRDFEKEHALIHLAGSTILSA</sequence>
<dbReference type="EMBL" id="FNHF01000001">
    <property type="protein sequence ID" value="SDL86897.1"/>
    <property type="molecule type" value="Genomic_DNA"/>
</dbReference>
<organism evidence="2 3">
    <name type="scientific">Sediminibacillus halophilus</name>
    <dbReference type="NCBI Taxonomy" id="482461"/>
    <lineage>
        <taxon>Bacteria</taxon>
        <taxon>Bacillati</taxon>
        <taxon>Bacillota</taxon>
        <taxon>Bacilli</taxon>
        <taxon>Bacillales</taxon>
        <taxon>Bacillaceae</taxon>
        <taxon>Sediminibacillus</taxon>
    </lineage>
</organism>
<feature type="transmembrane region" description="Helical" evidence="1">
    <location>
        <begin position="21"/>
        <end position="40"/>
    </location>
</feature>
<name>A0A1G9NLJ9_9BACI</name>
<feature type="transmembrane region" description="Helical" evidence="1">
    <location>
        <begin position="80"/>
        <end position="96"/>
    </location>
</feature>